<proteinExistence type="predicted"/>
<feature type="region of interest" description="Disordered" evidence="1">
    <location>
        <begin position="88"/>
        <end position="119"/>
    </location>
</feature>
<comment type="caution">
    <text evidence="2">The sequence shown here is derived from an EMBL/GenBank/DDBJ whole genome shotgun (WGS) entry which is preliminary data.</text>
</comment>
<sequence>MNGYRECSSCGAWYTKSCAYSKRSFAGKFVRKTPNSSQRLPQDCAKCGNSIDGHYCRHCALLWKKLKEVWFIICDEHNVFQDFLNTSESSNDDSNVVNAPQEPIVFNQDPGEQSSQSPPQIENQCCYGCGDPLDGIFCQ</sequence>
<gene>
    <name evidence="2" type="ORF">Tci_031328</name>
</gene>
<reference evidence="2" key="1">
    <citation type="journal article" date="2019" name="Sci. Rep.">
        <title>Draft genome of Tanacetum cinerariifolium, the natural source of mosquito coil.</title>
        <authorList>
            <person name="Yamashiro T."/>
            <person name="Shiraishi A."/>
            <person name="Satake H."/>
            <person name="Nakayama K."/>
        </authorList>
    </citation>
    <scope>NUCLEOTIDE SEQUENCE</scope>
</reference>
<name>A0A6L2LDT4_TANCI</name>
<evidence type="ECO:0000313" key="2">
    <source>
        <dbReference type="EMBL" id="GEU59350.1"/>
    </source>
</evidence>
<dbReference type="EMBL" id="BKCJ010004156">
    <property type="protein sequence ID" value="GEU59350.1"/>
    <property type="molecule type" value="Genomic_DNA"/>
</dbReference>
<evidence type="ECO:0000256" key="1">
    <source>
        <dbReference type="SAM" id="MobiDB-lite"/>
    </source>
</evidence>
<protein>
    <submittedName>
        <fullName evidence="2">Uncharacterized protein</fullName>
    </submittedName>
</protein>
<feature type="compositionally biased region" description="Polar residues" evidence="1">
    <location>
        <begin position="110"/>
        <end position="119"/>
    </location>
</feature>
<dbReference type="AlphaFoldDB" id="A0A6L2LDT4"/>
<accession>A0A6L2LDT4</accession>
<organism evidence="2">
    <name type="scientific">Tanacetum cinerariifolium</name>
    <name type="common">Dalmatian daisy</name>
    <name type="synonym">Chrysanthemum cinerariifolium</name>
    <dbReference type="NCBI Taxonomy" id="118510"/>
    <lineage>
        <taxon>Eukaryota</taxon>
        <taxon>Viridiplantae</taxon>
        <taxon>Streptophyta</taxon>
        <taxon>Embryophyta</taxon>
        <taxon>Tracheophyta</taxon>
        <taxon>Spermatophyta</taxon>
        <taxon>Magnoliopsida</taxon>
        <taxon>eudicotyledons</taxon>
        <taxon>Gunneridae</taxon>
        <taxon>Pentapetalae</taxon>
        <taxon>asterids</taxon>
        <taxon>campanulids</taxon>
        <taxon>Asterales</taxon>
        <taxon>Asteraceae</taxon>
        <taxon>Asteroideae</taxon>
        <taxon>Anthemideae</taxon>
        <taxon>Anthemidinae</taxon>
        <taxon>Tanacetum</taxon>
    </lineage>
</organism>